<evidence type="ECO:0000256" key="8">
    <source>
        <dbReference type="HAMAP-Rule" id="MF_00717"/>
    </source>
</evidence>
<feature type="transmembrane region" description="Helical" evidence="9">
    <location>
        <begin position="34"/>
        <end position="52"/>
    </location>
</feature>
<geneLocation type="chloroplast" evidence="10"/>
<organism evidence="10">
    <name type="scientific">Batrachospermum sp</name>
    <dbReference type="NCBI Taxonomy" id="31373"/>
    <lineage>
        <taxon>Eukaryota</taxon>
        <taxon>Rhodophyta</taxon>
        <taxon>Florideophyceae</taxon>
        <taxon>Nemaliophycidae</taxon>
        <taxon>Batrachospermales</taxon>
        <taxon>Batrachospermaceae</taxon>
        <taxon>Batrachospermum</taxon>
    </lineage>
</organism>
<proteinExistence type="inferred from homology"/>
<keyword evidence="7 8" id="KW-0604">Photosystem II</keyword>
<evidence type="ECO:0000256" key="7">
    <source>
        <dbReference type="ARBA" id="ARBA00023276"/>
    </source>
</evidence>
<accession>A0A8K1YUY2</accession>
<dbReference type="GO" id="GO:0009535">
    <property type="term" value="C:chloroplast thylakoid membrane"/>
    <property type="evidence" value="ECO:0007669"/>
    <property type="project" value="UniProtKB-SubCell"/>
</dbReference>
<evidence type="ECO:0000256" key="6">
    <source>
        <dbReference type="ARBA" id="ARBA00023136"/>
    </source>
</evidence>
<dbReference type="GO" id="GO:0015979">
    <property type="term" value="P:photosynthesis"/>
    <property type="evidence" value="ECO:0007669"/>
    <property type="project" value="UniProtKB-UniRule"/>
</dbReference>
<name>A0A8K1YUY2_9FLOR</name>
<dbReference type="InterPro" id="IPR009388">
    <property type="entry name" value="PSII_PsbY"/>
</dbReference>
<protein>
    <recommendedName>
        <fullName evidence="8">Photosystem II reaction center protein Y</fullName>
    </recommendedName>
</protein>
<evidence type="ECO:0000256" key="9">
    <source>
        <dbReference type="SAM" id="Phobius"/>
    </source>
</evidence>
<dbReference type="HAMAP" id="MF_00717">
    <property type="entry name" value="PSII_PsbY"/>
    <property type="match status" value="1"/>
</dbReference>
<comment type="similarity">
    <text evidence="8">Belongs to the PsbY family.</text>
</comment>
<reference evidence="10" key="1">
    <citation type="submission" date="2020-01" db="EMBL/GenBank/DDBJ databases">
        <title>The chloroplast and mitochondrion of a new freshwater red algal species from China.</title>
        <authorList>
            <person name="Fang K."/>
            <person name="Xie S."/>
        </authorList>
    </citation>
    <scope>NUCLEOTIDE SEQUENCE</scope>
    <source>
        <strain evidence="10">SAS-FKP1901</strain>
    </source>
</reference>
<keyword evidence="2 8" id="KW-0602">Photosynthesis</keyword>
<keyword evidence="5 8" id="KW-0793">Thylakoid</keyword>
<dbReference type="GO" id="GO:0030145">
    <property type="term" value="F:manganese ion binding"/>
    <property type="evidence" value="ECO:0007669"/>
    <property type="project" value="InterPro"/>
</dbReference>
<evidence type="ECO:0000256" key="2">
    <source>
        <dbReference type="ARBA" id="ARBA00022531"/>
    </source>
</evidence>
<evidence type="ECO:0000256" key="4">
    <source>
        <dbReference type="ARBA" id="ARBA00022989"/>
    </source>
</evidence>
<sequence length="67" mass="7885">MKILSLYSRYLLYTDNLKYKIHYLFTRKYKEMDIRLLIVLVPVLAAGSWALYNIGRAALQQLRSMGS</sequence>
<comment type="subunit">
    <text evidence="8">PSII is composed of 1 copy each of membrane proteins PsbA, PsbB, PsbC, PsbD, PsbE, PsbF, PsbH, PsbI, PsbJ, PsbK, PsbL, PsbM, PsbT, PsbY, PsbZ, Psb30/Ycf12, at least 3 peripheral proteins of the oxygen-evolving complex and a large number of cofactors. It forms dimeric complexes.</text>
</comment>
<comment type="subcellular location">
    <subcellularLocation>
        <location evidence="1">Membrane</location>
    </subcellularLocation>
    <subcellularLocation>
        <location evidence="8">Plastid</location>
        <location evidence="8">Chloroplast thylakoid membrane</location>
        <topology evidence="8">Single-pass membrane protein</topology>
    </subcellularLocation>
</comment>
<evidence type="ECO:0000256" key="1">
    <source>
        <dbReference type="ARBA" id="ARBA00004370"/>
    </source>
</evidence>
<keyword evidence="10" id="KW-0934">Plastid</keyword>
<evidence type="ECO:0000313" key="10">
    <source>
        <dbReference type="EMBL" id="UEQ12177.1"/>
    </source>
</evidence>
<feature type="topological domain" description="Stromal" evidence="8">
    <location>
        <begin position="55"/>
        <end position="67"/>
    </location>
</feature>
<keyword evidence="6 8" id="KW-0472">Membrane</keyword>
<keyword evidence="10" id="KW-0150">Chloroplast</keyword>
<keyword evidence="4 8" id="KW-1133">Transmembrane helix</keyword>
<gene>
    <name evidence="8 10" type="primary">psbY</name>
</gene>
<dbReference type="GO" id="GO:0009523">
    <property type="term" value="C:photosystem II"/>
    <property type="evidence" value="ECO:0007669"/>
    <property type="project" value="UniProtKB-KW"/>
</dbReference>
<dbReference type="AlphaFoldDB" id="A0A8K1YUY2"/>
<feature type="topological domain" description="Lumenal" evidence="8">
    <location>
        <begin position="1"/>
        <end position="35"/>
    </location>
</feature>
<dbReference type="Pfam" id="PF06298">
    <property type="entry name" value="PsbY"/>
    <property type="match status" value="1"/>
</dbReference>
<dbReference type="EMBL" id="MN905507">
    <property type="protein sequence ID" value="UEQ12177.1"/>
    <property type="molecule type" value="Genomic_DNA"/>
</dbReference>
<evidence type="ECO:0000256" key="5">
    <source>
        <dbReference type="ARBA" id="ARBA00023078"/>
    </source>
</evidence>
<evidence type="ECO:0000256" key="3">
    <source>
        <dbReference type="ARBA" id="ARBA00022692"/>
    </source>
</evidence>
<keyword evidence="3 8" id="KW-0812">Transmembrane</keyword>
<comment type="function">
    <text evidence="8">Loosely associated component of the core of photosystem II (PSII). PSII is a light-driven water plastoquinone oxidoreductase, using light energy to abstract electrons from H(2)O, generating a proton gradient subsequently used for ATP formation.</text>
</comment>